<feature type="domain" description="Gfo/Idh/MocA-like oxidoreductase C-terminal" evidence="2">
    <location>
        <begin position="153"/>
        <end position="303"/>
    </location>
</feature>
<dbReference type="GO" id="GO:0005737">
    <property type="term" value="C:cytoplasm"/>
    <property type="evidence" value="ECO:0007669"/>
    <property type="project" value="TreeGrafter"/>
</dbReference>
<protein>
    <recommendedName>
        <fullName evidence="5">NAD(P)-binding protein</fullName>
    </recommendedName>
</protein>
<dbReference type="InterPro" id="IPR036291">
    <property type="entry name" value="NAD(P)-bd_dom_sf"/>
</dbReference>
<organism evidence="3 4">
    <name type="scientific">Sugiyamaella lignohabitans</name>
    <dbReference type="NCBI Taxonomy" id="796027"/>
    <lineage>
        <taxon>Eukaryota</taxon>
        <taxon>Fungi</taxon>
        <taxon>Dikarya</taxon>
        <taxon>Ascomycota</taxon>
        <taxon>Saccharomycotina</taxon>
        <taxon>Dipodascomycetes</taxon>
        <taxon>Dipodascales</taxon>
        <taxon>Trichomonascaceae</taxon>
        <taxon>Sugiyamaella</taxon>
    </lineage>
</organism>
<dbReference type="SUPFAM" id="SSF55347">
    <property type="entry name" value="Glyceraldehyde-3-phosphate dehydrogenase-like, C-terminal domain"/>
    <property type="match status" value="1"/>
</dbReference>
<sequence length="341" mass="36606">MSSPVRFAILGAGIFVKEEHLPAVLASPNSELKAIYSRSIKSVKAVLEGATISSKVDTYSDDSGSGKGLDDLLARKDIDAVIVALPIPIQPTIIKKSLDAGKHVLSEKPIAKDIAAAKELISYAKGVKTGALWGVAENFRYYPTWTKAVEYREKLGKPLSFRLQMGGFVKPGDKYYETSWRKVPDYQGGFLLDGGVHFIAGLRKLLGDNKITTVSAFSRLNYDYLAPVDTVNGVGVTEDGTTGTITMSFADIKGGYDNTVQYQNGYVSVTPSKAEIVIDGKQVDSVEYTGNGVHEEVDAFAKGIHAGKLDAAQAPEEALSDLQIVEELLESAKAGGAPRKL</sequence>
<dbReference type="InterPro" id="IPR000683">
    <property type="entry name" value="Gfo/Idh/MocA-like_OxRdtase_N"/>
</dbReference>
<dbReference type="RefSeq" id="XP_018734807.1">
    <property type="nucleotide sequence ID" value="XM_018882528.1"/>
</dbReference>
<dbReference type="KEGG" id="slb:AWJ20_580"/>
<dbReference type="AlphaFoldDB" id="A0A167D0I2"/>
<gene>
    <name evidence="3" type="ORF">AWJ20_580</name>
</gene>
<dbReference type="EMBL" id="CP014501">
    <property type="protein sequence ID" value="ANB12330.1"/>
    <property type="molecule type" value="Genomic_DNA"/>
</dbReference>
<dbReference type="SUPFAM" id="SSF51735">
    <property type="entry name" value="NAD(P)-binding Rossmann-fold domains"/>
    <property type="match status" value="1"/>
</dbReference>
<dbReference type="GO" id="GO:0000166">
    <property type="term" value="F:nucleotide binding"/>
    <property type="evidence" value="ECO:0007669"/>
    <property type="project" value="InterPro"/>
</dbReference>
<keyword evidence="4" id="KW-1185">Reference proteome</keyword>
<dbReference type="PANTHER" id="PTHR42840">
    <property type="entry name" value="NAD(P)-BINDING ROSSMANN-FOLD SUPERFAMILY PROTEIN-RELATED"/>
    <property type="match status" value="1"/>
</dbReference>
<dbReference type="Pfam" id="PF01408">
    <property type="entry name" value="GFO_IDH_MocA"/>
    <property type="match status" value="1"/>
</dbReference>
<dbReference type="Gene3D" id="3.30.360.10">
    <property type="entry name" value="Dihydrodipicolinate Reductase, domain 2"/>
    <property type="match status" value="1"/>
</dbReference>
<evidence type="ECO:0000313" key="3">
    <source>
        <dbReference type="EMBL" id="ANB12330.1"/>
    </source>
</evidence>
<dbReference type="GeneID" id="30037628"/>
<dbReference type="GO" id="GO:0006740">
    <property type="term" value="P:NADPH regeneration"/>
    <property type="evidence" value="ECO:0007669"/>
    <property type="project" value="TreeGrafter"/>
</dbReference>
<dbReference type="GO" id="GO:0016491">
    <property type="term" value="F:oxidoreductase activity"/>
    <property type="evidence" value="ECO:0007669"/>
    <property type="project" value="TreeGrafter"/>
</dbReference>
<dbReference type="Pfam" id="PF02894">
    <property type="entry name" value="GFO_IDH_MocA_C"/>
    <property type="match status" value="1"/>
</dbReference>
<name>A0A167D0I2_9ASCO</name>
<dbReference type="Proteomes" id="UP000189580">
    <property type="component" value="Chromosome a"/>
</dbReference>
<dbReference type="Gene3D" id="3.40.50.720">
    <property type="entry name" value="NAD(P)-binding Rossmann-like Domain"/>
    <property type="match status" value="1"/>
</dbReference>
<proteinExistence type="predicted"/>
<evidence type="ECO:0000313" key="4">
    <source>
        <dbReference type="Proteomes" id="UP000189580"/>
    </source>
</evidence>
<accession>A0A167D0I2</accession>
<feature type="domain" description="Gfo/Idh/MocA-like oxidoreductase N-terminal" evidence="1">
    <location>
        <begin position="5"/>
        <end position="125"/>
    </location>
</feature>
<reference evidence="3 4" key="1">
    <citation type="submission" date="2016-02" db="EMBL/GenBank/DDBJ databases">
        <title>Complete genome sequence and transcriptome regulation of the pentose utilising yeast Sugiyamaella lignohabitans.</title>
        <authorList>
            <person name="Bellasio M."/>
            <person name="Peymann A."/>
            <person name="Valli M."/>
            <person name="Sipitzky M."/>
            <person name="Graf A."/>
            <person name="Sauer M."/>
            <person name="Marx H."/>
            <person name="Mattanovich D."/>
        </authorList>
    </citation>
    <scope>NUCLEOTIDE SEQUENCE [LARGE SCALE GENOMIC DNA]</scope>
    <source>
        <strain evidence="3 4">CBS 10342</strain>
    </source>
</reference>
<evidence type="ECO:0000259" key="2">
    <source>
        <dbReference type="Pfam" id="PF02894"/>
    </source>
</evidence>
<dbReference type="OrthoDB" id="64915at2759"/>
<dbReference type="InterPro" id="IPR004104">
    <property type="entry name" value="Gfo/Idh/MocA-like_OxRdtase_C"/>
</dbReference>
<evidence type="ECO:0008006" key="5">
    <source>
        <dbReference type="Google" id="ProtNLM"/>
    </source>
</evidence>
<dbReference type="PANTHER" id="PTHR42840:SF5">
    <property type="entry name" value="NAD(P)-BINDING ROSSMANN-FOLD SUPERFAMILY PROTEIN"/>
    <property type="match status" value="1"/>
</dbReference>
<evidence type="ECO:0000259" key="1">
    <source>
        <dbReference type="Pfam" id="PF01408"/>
    </source>
</evidence>